<dbReference type="CDD" id="cd23934">
    <property type="entry name" value="AGPR_1_C"/>
    <property type="match status" value="1"/>
</dbReference>
<feature type="domain" description="Semialdehyde dehydrogenase NAD-binding" evidence="9">
    <location>
        <begin position="6"/>
        <end position="145"/>
    </location>
</feature>
<dbReference type="GO" id="GO:0006526">
    <property type="term" value="P:L-arginine biosynthetic process"/>
    <property type="evidence" value="ECO:0007669"/>
    <property type="project" value="UniProtKB-UniRule"/>
</dbReference>
<evidence type="ECO:0000313" key="10">
    <source>
        <dbReference type="EMBL" id="EEU99774.1"/>
    </source>
</evidence>
<dbReference type="AlphaFoldDB" id="C7GEI3"/>
<evidence type="ECO:0000256" key="7">
    <source>
        <dbReference type="HAMAP-Rule" id="MF_00150"/>
    </source>
</evidence>
<dbReference type="InterPro" id="IPR023013">
    <property type="entry name" value="AGPR_AS"/>
</dbReference>
<organism evidence="10 11">
    <name type="scientific">Roseburia intestinalis L1-82</name>
    <dbReference type="NCBI Taxonomy" id="536231"/>
    <lineage>
        <taxon>Bacteria</taxon>
        <taxon>Bacillati</taxon>
        <taxon>Bacillota</taxon>
        <taxon>Clostridia</taxon>
        <taxon>Lachnospirales</taxon>
        <taxon>Lachnospiraceae</taxon>
        <taxon>Roseburia</taxon>
    </lineage>
</organism>
<comment type="subcellular location">
    <subcellularLocation>
        <location evidence="7">Cytoplasm</location>
    </subcellularLocation>
</comment>
<keyword evidence="7" id="KW-0963">Cytoplasm</keyword>
<keyword evidence="2 7" id="KW-0055">Arginine biosynthesis</keyword>
<dbReference type="SUPFAM" id="SSF55347">
    <property type="entry name" value="Glyceraldehyde-3-phosphate dehydrogenase-like, C-terminal domain"/>
    <property type="match status" value="1"/>
</dbReference>
<dbReference type="GO" id="GO:0051287">
    <property type="term" value="F:NAD binding"/>
    <property type="evidence" value="ECO:0007669"/>
    <property type="project" value="InterPro"/>
</dbReference>
<dbReference type="HAMAP" id="MF_00150">
    <property type="entry name" value="ArgC_type1"/>
    <property type="match status" value="1"/>
</dbReference>
<comment type="similarity">
    <text evidence="7">Belongs to the NAGSA dehydrogenase family. Type 1 subfamily.</text>
</comment>
<dbReference type="InterPro" id="IPR000534">
    <property type="entry name" value="Semialdehyde_DH_NAD-bd"/>
</dbReference>
<dbReference type="GO" id="GO:0070401">
    <property type="term" value="F:NADP+ binding"/>
    <property type="evidence" value="ECO:0007669"/>
    <property type="project" value="InterPro"/>
</dbReference>
<evidence type="ECO:0000256" key="2">
    <source>
        <dbReference type="ARBA" id="ARBA00022571"/>
    </source>
</evidence>
<dbReference type="SUPFAM" id="SSF51735">
    <property type="entry name" value="NAD(P)-binding Rossmann-fold domains"/>
    <property type="match status" value="1"/>
</dbReference>
<evidence type="ECO:0000256" key="1">
    <source>
        <dbReference type="ARBA" id="ARBA00004862"/>
    </source>
</evidence>
<dbReference type="SMART" id="SM00859">
    <property type="entry name" value="Semialdhyde_dh"/>
    <property type="match status" value="1"/>
</dbReference>
<dbReference type="FunFam" id="3.30.360.10:FF:000014">
    <property type="entry name" value="N-acetyl-gamma-glutamyl-phosphate reductase"/>
    <property type="match status" value="1"/>
</dbReference>
<dbReference type="Pfam" id="PF01118">
    <property type="entry name" value="Semialdhyde_dh"/>
    <property type="match status" value="1"/>
</dbReference>
<dbReference type="PROSITE" id="PS01224">
    <property type="entry name" value="ARGC"/>
    <property type="match status" value="1"/>
</dbReference>
<dbReference type="HOGENOM" id="CLU_006384_0_1_9"/>
<dbReference type="PANTHER" id="PTHR32338:SF10">
    <property type="entry name" value="N-ACETYL-GAMMA-GLUTAMYL-PHOSPHATE REDUCTASE, CHLOROPLASTIC-RELATED"/>
    <property type="match status" value="1"/>
</dbReference>
<evidence type="ECO:0000256" key="8">
    <source>
        <dbReference type="PROSITE-ProRule" id="PRU10010"/>
    </source>
</evidence>
<comment type="caution">
    <text evidence="10">The sequence shown here is derived from an EMBL/GenBank/DDBJ whole genome shotgun (WGS) entry which is preliminary data.</text>
</comment>
<dbReference type="UniPathway" id="UPA00068">
    <property type="reaction ID" value="UER00108"/>
</dbReference>
<dbReference type="EC" id="1.2.1.38" evidence="7"/>
<evidence type="ECO:0000259" key="9">
    <source>
        <dbReference type="SMART" id="SM00859"/>
    </source>
</evidence>
<dbReference type="EMBL" id="ABYJ02000174">
    <property type="protein sequence ID" value="EEU99774.1"/>
    <property type="molecule type" value="Genomic_DNA"/>
</dbReference>
<dbReference type="GO" id="GO:0005737">
    <property type="term" value="C:cytoplasm"/>
    <property type="evidence" value="ECO:0007669"/>
    <property type="project" value="UniProtKB-SubCell"/>
</dbReference>
<comment type="function">
    <text evidence="7">Catalyzes the NADPH-dependent reduction of N-acetyl-5-glutamyl phosphate to yield N-acetyl-L-glutamate 5-semialdehyde.</text>
</comment>
<comment type="pathway">
    <text evidence="1 7">Amino-acid biosynthesis; L-arginine biosynthesis; N(2)-acetyl-L-ornithine from L-glutamate: step 3/4.</text>
</comment>
<feature type="active site" evidence="7 8">
    <location>
        <position position="153"/>
    </location>
</feature>
<evidence type="ECO:0000313" key="11">
    <source>
        <dbReference type="Proteomes" id="UP000004828"/>
    </source>
</evidence>
<dbReference type="Gene3D" id="3.40.50.720">
    <property type="entry name" value="NAD(P)-binding Rossmann-like Domain"/>
    <property type="match status" value="1"/>
</dbReference>
<keyword evidence="3 7" id="KW-0028">Amino-acid biosynthesis</keyword>
<dbReference type="PANTHER" id="PTHR32338">
    <property type="entry name" value="N-ACETYL-GAMMA-GLUTAMYL-PHOSPHATE REDUCTASE, CHLOROPLASTIC-RELATED-RELATED"/>
    <property type="match status" value="1"/>
</dbReference>
<sequence length="354" mass="39531">MRKMIKAGIIGATGYAGNELVRILMGHKEVEIKWYGSRSYIDKKYAEVYQNMFEIVDDVCLDDNMDELASQVDVIFTATPQGFLAGVLTEDILNKVKIIDLSADFRIKDVSVYEKWYKIEHKSPQFIEEAVYGLCEINRDKVKGARLIANPGCYTTCSILTAYPLVKEGLIDPNTLIIDAKSGTSGAGRGAKLPNLFCEVNENMKAYGVTNHRHTPEIEEQLGYAAGKEIVVNFTPHLVPMNRGILATEYAALVKKADGSLPSYEEVKAVYDKYYGKEKFVRVLEKDVCPETKWVEGSNYVDVNFKIDERTGRIVMMGALDNLVKGAAGQAVQNMNLLFGFDETEGLNMVPMFP</sequence>
<accession>C7GEI3</accession>
<dbReference type="InterPro" id="IPR058924">
    <property type="entry name" value="AGPR_dimerisation_dom"/>
</dbReference>
<dbReference type="CDD" id="cd17895">
    <property type="entry name" value="AGPR_1_N"/>
    <property type="match status" value="1"/>
</dbReference>
<reference evidence="10 11" key="1">
    <citation type="submission" date="2009-08" db="EMBL/GenBank/DDBJ databases">
        <authorList>
            <person name="Weinstock G."/>
            <person name="Sodergren E."/>
            <person name="Clifton S."/>
            <person name="Fulton L."/>
            <person name="Fulton B."/>
            <person name="Courtney L."/>
            <person name="Fronick C."/>
            <person name="Harrison M."/>
            <person name="Strong C."/>
            <person name="Farmer C."/>
            <person name="Delahaunty K."/>
            <person name="Markovic C."/>
            <person name="Hall O."/>
            <person name="Minx P."/>
            <person name="Tomlinson C."/>
            <person name="Mitreva M."/>
            <person name="Nelson J."/>
            <person name="Hou S."/>
            <person name="Wollam A."/>
            <person name="Pepin K.H."/>
            <person name="Johnson M."/>
            <person name="Bhonagiri V."/>
            <person name="Nash W.E."/>
            <person name="Warren W."/>
            <person name="Chinwalla A."/>
            <person name="Mardis E.R."/>
            <person name="Wilson R.K."/>
        </authorList>
    </citation>
    <scope>NUCLEOTIDE SEQUENCE [LARGE SCALE GENOMIC DNA]</scope>
    <source>
        <strain evidence="10 11">L1-82</strain>
    </source>
</reference>
<dbReference type="NCBIfam" id="TIGR01850">
    <property type="entry name" value="argC"/>
    <property type="match status" value="1"/>
</dbReference>
<proteinExistence type="inferred from homology"/>
<dbReference type="GO" id="GO:0003942">
    <property type="term" value="F:N-acetyl-gamma-glutamyl-phosphate reductase activity"/>
    <property type="evidence" value="ECO:0007669"/>
    <property type="project" value="UniProtKB-UniRule"/>
</dbReference>
<keyword evidence="5 7" id="KW-0560">Oxidoreductase</keyword>
<keyword evidence="4 7" id="KW-0521">NADP</keyword>
<evidence type="ECO:0000256" key="6">
    <source>
        <dbReference type="ARBA" id="ARBA00050557"/>
    </source>
</evidence>
<gene>
    <name evidence="7 10" type="primary">argC</name>
    <name evidence="10" type="ORF">ROSINTL182_08335</name>
</gene>
<dbReference type="Pfam" id="PF22698">
    <property type="entry name" value="Semialdhyde_dhC_1"/>
    <property type="match status" value="1"/>
</dbReference>
<dbReference type="Gene3D" id="3.30.360.10">
    <property type="entry name" value="Dihydrodipicolinate Reductase, domain 2"/>
    <property type="match status" value="1"/>
</dbReference>
<dbReference type="Proteomes" id="UP000004828">
    <property type="component" value="Unassembled WGS sequence"/>
</dbReference>
<comment type="catalytic activity">
    <reaction evidence="6 7">
        <text>N-acetyl-L-glutamate 5-semialdehyde + phosphate + NADP(+) = N-acetyl-L-glutamyl 5-phosphate + NADPH + H(+)</text>
        <dbReference type="Rhea" id="RHEA:21588"/>
        <dbReference type="ChEBI" id="CHEBI:15378"/>
        <dbReference type="ChEBI" id="CHEBI:29123"/>
        <dbReference type="ChEBI" id="CHEBI:43474"/>
        <dbReference type="ChEBI" id="CHEBI:57783"/>
        <dbReference type="ChEBI" id="CHEBI:57936"/>
        <dbReference type="ChEBI" id="CHEBI:58349"/>
        <dbReference type="EC" id="1.2.1.38"/>
    </reaction>
</comment>
<name>C7GEI3_9FIRM</name>
<dbReference type="InterPro" id="IPR000706">
    <property type="entry name" value="AGPR_type-1"/>
</dbReference>
<evidence type="ECO:0000256" key="3">
    <source>
        <dbReference type="ARBA" id="ARBA00022605"/>
    </source>
</evidence>
<evidence type="ECO:0000256" key="4">
    <source>
        <dbReference type="ARBA" id="ARBA00022857"/>
    </source>
</evidence>
<evidence type="ECO:0000256" key="5">
    <source>
        <dbReference type="ARBA" id="ARBA00023002"/>
    </source>
</evidence>
<protein>
    <recommendedName>
        <fullName evidence="7">N-acetyl-gamma-glutamyl-phosphate reductase</fullName>
        <shortName evidence="7">AGPR</shortName>
        <ecNumber evidence="7">1.2.1.38</ecNumber>
    </recommendedName>
    <alternativeName>
        <fullName evidence="7">N-acetyl-glutamate semialdehyde dehydrogenase</fullName>
        <shortName evidence="7">NAGSA dehydrogenase</shortName>
    </alternativeName>
</protein>
<dbReference type="InterPro" id="IPR036291">
    <property type="entry name" value="NAD(P)-bd_dom_sf"/>
</dbReference>
<dbReference type="InterPro" id="IPR050085">
    <property type="entry name" value="AGPR"/>
</dbReference>